<dbReference type="RefSeq" id="XP_013233424.1">
    <property type="nucleotide sequence ID" value="XM_013377970.1"/>
</dbReference>
<proteinExistence type="predicted"/>
<dbReference type="GeneID" id="25250525"/>
<keyword evidence="3" id="KW-1185">Reference proteome</keyword>
<protein>
    <submittedName>
        <fullName evidence="2">Uncharacterized protein</fullName>
    </submittedName>
</protein>
<dbReference type="AlphaFoldDB" id="U6L246"/>
<reference evidence="2" key="1">
    <citation type="submission" date="2013-10" db="EMBL/GenBank/DDBJ databases">
        <title>Genomic analysis of the causative agents of coccidiosis in chickens.</title>
        <authorList>
            <person name="Reid A.J."/>
            <person name="Blake D."/>
            <person name="Billington K."/>
            <person name="Browne H."/>
            <person name="Dunn M."/>
            <person name="Hung S."/>
            <person name="Kawahara F."/>
            <person name="Miranda-Saavedra D."/>
            <person name="Mourier T."/>
            <person name="Nagra H."/>
            <person name="Otto T.D."/>
            <person name="Rawlings N."/>
            <person name="Sanchez A."/>
            <person name="Sanders M."/>
            <person name="Subramaniam C."/>
            <person name="Tay Y."/>
            <person name="Dear P."/>
            <person name="Doerig C."/>
            <person name="Gruber A."/>
            <person name="Parkinson J."/>
            <person name="Shirley M."/>
            <person name="Wan K.L."/>
            <person name="Berriman M."/>
            <person name="Tomley F."/>
            <person name="Pain A."/>
        </authorList>
    </citation>
    <scope>NUCLEOTIDE SEQUENCE [LARGE SCALE GENOMIC DNA]</scope>
    <source>
        <strain evidence="2">Houghton</strain>
    </source>
</reference>
<organism evidence="2 3">
    <name type="scientific">Eimeria tenella</name>
    <name type="common">Coccidian parasite</name>
    <dbReference type="NCBI Taxonomy" id="5802"/>
    <lineage>
        <taxon>Eukaryota</taxon>
        <taxon>Sar</taxon>
        <taxon>Alveolata</taxon>
        <taxon>Apicomplexa</taxon>
        <taxon>Conoidasida</taxon>
        <taxon>Coccidia</taxon>
        <taxon>Eucoccidiorida</taxon>
        <taxon>Eimeriorina</taxon>
        <taxon>Eimeriidae</taxon>
        <taxon>Eimeria</taxon>
    </lineage>
</organism>
<dbReference type="OrthoDB" id="350919at2759"/>
<evidence type="ECO:0000256" key="1">
    <source>
        <dbReference type="SAM" id="MobiDB-lite"/>
    </source>
</evidence>
<accession>U6L246</accession>
<sequence>MQNLSKELRQSWDADAPQSMNADVQDVPPLDWVLAAQVKMQMAGCFVWVVTNEFQRAPCSWQADHESEEPRGLAPLRPSVLVDGMSCKQVLGRPGRRDKASAT</sequence>
<evidence type="ECO:0000313" key="3">
    <source>
        <dbReference type="Proteomes" id="UP000030747"/>
    </source>
</evidence>
<name>U6L246_EIMTE</name>
<dbReference type="EMBL" id="HG675732">
    <property type="protein sequence ID" value="CDJ42674.1"/>
    <property type="molecule type" value="Genomic_DNA"/>
</dbReference>
<evidence type="ECO:0000313" key="2">
    <source>
        <dbReference type="EMBL" id="CDJ42674.1"/>
    </source>
</evidence>
<dbReference type="VEuPathDB" id="ToxoDB:ETH_00006605"/>
<feature type="region of interest" description="Disordered" evidence="1">
    <location>
        <begin position="1"/>
        <end position="24"/>
    </location>
</feature>
<reference evidence="2" key="2">
    <citation type="submission" date="2013-10" db="EMBL/GenBank/DDBJ databases">
        <authorList>
            <person name="Aslett M."/>
        </authorList>
    </citation>
    <scope>NUCLEOTIDE SEQUENCE [LARGE SCALE GENOMIC DNA]</scope>
    <source>
        <strain evidence="2">Houghton</strain>
    </source>
</reference>
<dbReference type="VEuPathDB" id="ToxoDB:ETH2_1143200"/>
<gene>
    <name evidence="2" type="ORF">ETH_00006605</name>
</gene>
<feature type="compositionally biased region" description="Basic and acidic residues" evidence="1">
    <location>
        <begin position="1"/>
        <end position="12"/>
    </location>
</feature>
<dbReference type="Proteomes" id="UP000030747">
    <property type="component" value="Unassembled WGS sequence"/>
</dbReference>